<sequence length="783" mass="89365">LDERMRELVEPFLYNKGEGRMVPITELVLLRNQERPRHKLSNEIVEDKLDERMRELVEPFLYNKGEGRMVPITELVLLRNQERPRHKQLSQQRGVNSKNSVKDSRGQDDPSTSNGVISNSNKGFEKCREVCWDLSQCGSVGETILHLCLLLSTSIHAELAKRLIKLFPKLVNDIYISDEFYGESVLHMAIVNEDPAMVKFLLDSGANYHERCVGNFFCPEDQKASRMDSLDHEWVDVVTKTNYEGYVYWGEYPLCFAACLGQEECYRLLLAKGADPNRQDTNGNTITHIMVIYEKINMFNMVYELGASISIVNRQGLTPLTLAAKLAKKEIFFHVLKLQREIYWQLGNITCEAYPLDEIDTINNQTGEVNKASVLNLMVYGDKLYHLDMLEGLLIDLLHCKWNTFVKFRFYKQFATFAVYFLISLTCFVLRPAPLVGNEEETDTNLTSKEFYKNSSLSLPSPPSDGQHYCLALSNDSKVNVHHLVLECLTIGGAFLYLLSSANEARLLGYQTFLENLVTVPSRALFLCSCTLVMLMVPLRLACASRVEDVVGVFVMITTAPYFLFFCRGFKLVGPFVVMIYKMIITDLLRFVTIYLVFVMGFSQAFYVIFLTHNGEGANFFGSPVASVMAMFVMSLAEFGDIYEEFENTAYPTVAKILFIMYMALVTILLINMLIAMMGKTYQNIAERRNEWVRQWARIVLVVERGVPPSESLKQLSQYSQPMADGRRALVLRRQRSVSELEEIRTLGNMKAIHLENRRRQEAGSNILSPKSTPVKTYSVPSL</sequence>
<dbReference type="PROSITE" id="PS50297">
    <property type="entry name" value="ANK_REP_REGION"/>
    <property type="match status" value="2"/>
</dbReference>
<dbReference type="Pfam" id="PF00520">
    <property type="entry name" value="Ion_trans"/>
    <property type="match status" value="1"/>
</dbReference>
<keyword evidence="10" id="KW-0677">Repeat</keyword>
<gene>
    <name evidence="23" type="primary">LOC106464401</name>
</gene>
<reference evidence="23" key="1">
    <citation type="submission" date="2025-08" db="UniProtKB">
        <authorList>
            <consortium name="RefSeq"/>
        </authorList>
    </citation>
    <scope>IDENTIFICATION</scope>
    <source>
        <tissue evidence="23">Muscle</tissue>
    </source>
</reference>
<comment type="subcellular location">
    <subcellularLocation>
        <location evidence="2">Cell membrane</location>
        <topology evidence="2">Multi-pass membrane protein</topology>
    </subcellularLocation>
    <subcellularLocation>
        <location evidence="1">Target cell membrane</location>
    </subcellularLocation>
</comment>
<dbReference type="Proteomes" id="UP000694941">
    <property type="component" value="Unplaced"/>
</dbReference>
<keyword evidence="14" id="KW-0406">Ion transport</keyword>
<evidence type="ECO:0000256" key="14">
    <source>
        <dbReference type="ARBA" id="ARBA00023065"/>
    </source>
</evidence>
<keyword evidence="13" id="KW-0528">Neurotoxin</keyword>
<dbReference type="Pfam" id="PF13606">
    <property type="entry name" value="Ank_3"/>
    <property type="match status" value="1"/>
</dbReference>
<evidence type="ECO:0000256" key="6">
    <source>
        <dbReference type="ARBA" id="ARBA00022537"/>
    </source>
</evidence>
<dbReference type="RefSeq" id="XP_022247794.1">
    <property type="nucleotide sequence ID" value="XM_022392086.1"/>
</dbReference>
<dbReference type="GeneID" id="106464401"/>
<dbReference type="PROSITE" id="PS50088">
    <property type="entry name" value="ANK_REPEAT"/>
    <property type="match status" value="2"/>
</dbReference>
<keyword evidence="15 20" id="KW-0472">Membrane</keyword>
<accession>A0ABM1SVY8</accession>
<keyword evidence="22" id="KW-1185">Reference proteome</keyword>
<proteinExistence type="predicted"/>
<feature type="transmembrane region" description="Helical" evidence="20">
    <location>
        <begin position="550"/>
        <end position="571"/>
    </location>
</feature>
<evidence type="ECO:0000256" key="8">
    <source>
        <dbReference type="ARBA" id="ARBA00022673"/>
    </source>
</evidence>
<dbReference type="SUPFAM" id="SSF48403">
    <property type="entry name" value="Ankyrin repeat"/>
    <property type="match status" value="1"/>
</dbReference>
<keyword evidence="7" id="KW-0109">Calcium transport</keyword>
<feature type="repeat" description="ANK" evidence="18">
    <location>
        <begin position="249"/>
        <end position="281"/>
    </location>
</feature>
<keyword evidence="9 20" id="KW-0812">Transmembrane</keyword>
<dbReference type="InterPro" id="IPR002110">
    <property type="entry name" value="Ankyrin_rpt"/>
</dbReference>
<evidence type="ECO:0000256" key="17">
    <source>
        <dbReference type="ARBA" id="ARBA00023303"/>
    </source>
</evidence>
<dbReference type="InterPro" id="IPR036770">
    <property type="entry name" value="Ankyrin_rpt-contain_sf"/>
</dbReference>
<dbReference type="Gene3D" id="1.25.40.20">
    <property type="entry name" value="Ankyrin repeat-containing domain"/>
    <property type="match status" value="1"/>
</dbReference>
<feature type="compositionally biased region" description="Polar residues" evidence="19">
    <location>
        <begin position="89"/>
        <end position="99"/>
    </location>
</feature>
<evidence type="ECO:0000256" key="18">
    <source>
        <dbReference type="PROSITE-ProRule" id="PRU00023"/>
    </source>
</evidence>
<evidence type="ECO:0000256" key="4">
    <source>
        <dbReference type="ARBA" id="ARBA00022475"/>
    </source>
</evidence>
<evidence type="ECO:0000256" key="9">
    <source>
        <dbReference type="ARBA" id="ARBA00022692"/>
    </source>
</evidence>
<evidence type="ECO:0000313" key="23">
    <source>
        <dbReference type="RefSeq" id="XP_022247794.1"/>
    </source>
</evidence>
<feature type="region of interest" description="Disordered" evidence="19">
    <location>
        <begin position="762"/>
        <end position="783"/>
    </location>
</feature>
<evidence type="ECO:0000313" key="22">
    <source>
        <dbReference type="Proteomes" id="UP000694941"/>
    </source>
</evidence>
<keyword evidence="13" id="KW-0800">Toxin</keyword>
<feature type="compositionally biased region" description="Polar residues" evidence="19">
    <location>
        <begin position="109"/>
        <end position="118"/>
    </location>
</feature>
<evidence type="ECO:0000256" key="1">
    <source>
        <dbReference type="ARBA" id="ARBA00004175"/>
    </source>
</evidence>
<name>A0ABM1SVY8_LIMPO</name>
<dbReference type="InterPro" id="IPR024862">
    <property type="entry name" value="TRPV"/>
</dbReference>
<feature type="non-terminal residue" evidence="23">
    <location>
        <position position="1"/>
    </location>
</feature>
<keyword evidence="18" id="KW-0040">ANK repeat</keyword>
<keyword evidence="13" id="KW-0638">Presynaptic neurotoxin</keyword>
<keyword evidence="16" id="KW-1053">Target membrane</keyword>
<dbReference type="Pfam" id="PF12796">
    <property type="entry name" value="Ank_2"/>
    <property type="match status" value="1"/>
</dbReference>
<evidence type="ECO:0000256" key="16">
    <source>
        <dbReference type="ARBA" id="ARBA00023298"/>
    </source>
</evidence>
<evidence type="ECO:0000256" key="12">
    <source>
        <dbReference type="ARBA" id="ARBA00022989"/>
    </source>
</evidence>
<evidence type="ECO:0000256" key="3">
    <source>
        <dbReference type="ARBA" id="ARBA00022448"/>
    </source>
</evidence>
<evidence type="ECO:0000256" key="19">
    <source>
        <dbReference type="SAM" id="MobiDB-lite"/>
    </source>
</evidence>
<keyword evidence="11" id="KW-0106">Calcium</keyword>
<evidence type="ECO:0000256" key="10">
    <source>
        <dbReference type="ARBA" id="ARBA00022737"/>
    </source>
</evidence>
<protein>
    <submittedName>
        <fullName evidence="23">Transient receptor potential cation channel subfamily V member 5-like</fullName>
    </submittedName>
</protein>
<keyword evidence="4" id="KW-1003">Cell membrane</keyword>
<evidence type="ECO:0000256" key="13">
    <source>
        <dbReference type="ARBA" id="ARBA00023028"/>
    </source>
</evidence>
<keyword evidence="5" id="KW-0268">Exocytosis</keyword>
<evidence type="ECO:0000259" key="21">
    <source>
        <dbReference type="Pfam" id="PF00520"/>
    </source>
</evidence>
<dbReference type="SMART" id="SM00248">
    <property type="entry name" value="ANK"/>
    <property type="match status" value="5"/>
</dbReference>
<evidence type="ECO:0000256" key="2">
    <source>
        <dbReference type="ARBA" id="ARBA00004651"/>
    </source>
</evidence>
<feature type="transmembrane region" description="Helical" evidence="20">
    <location>
        <begin position="522"/>
        <end position="543"/>
    </location>
</feature>
<keyword evidence="6" id="KW-1052">Target cell membrane</keyword>
<feature type="compositionally biased region" description="Polar residues" evidence="19">
    <location>
        <begin position="763"/>
        <end position="783"/>
    </location>
</feature>
<organism evidence="22 23">
    <name type="scientific">Limulus polyphemus</name>
    <name type="common">Atlantic horseshoe crab</name>
    <dbReference type="NCBI Taxonomy" id="6850"/>
    <lineage>
        <taxon>Eukaryota</taxon>
        <taxon>Metazoa</taxon>
        <taxon>Ecdysozoa</taxon>
        <taxon>Arthropoda</taxon>
        <taxon>Chelicerata</taxon>
        <taxon>Merostomata</taxon>
        <taxon>Xiphosura</taxon>
        <taxon>Limulidae</taxon>
        <taxon>Limulus</taxon>
    </lineage>
</organism>
<evidence type="ECO:0000256" key="5">
    <source>
        <dbReference type="ARBA" id="ARBA00022483"/>
    </source>
</evidence>
<dbReference type="PANTHER" id="PTHR10582">
    <property type="entry name" value="TRANSIENT RECEPTOR POTENTIAL ION CHANNEL PROTEIN"/>
    <property type="match status" value="1"/>
</dbReference>
<keyword evidence="8" id="KW-0107">Calcium channel</keyword>
<feature type="region of interest" description="Disordered" evidence="19">
    <location>
        <begin position="83"/>
        <end position="118"/>
    </location>
</feature>
<keyword evidence="17" id="KW-0407">Ion channel</keyword>
<evidence type="ECO:0000256" key="20">
    <source>
        <dbReference type="SAM" id="Phobius"/>
    </source>
</evidence>
<feature type="domain" description="Ion transport" evidence="21">
    <location>
        <begin position="484"/>
        <end position="689"/>
    </location>
</feature>
<feature type="repeat" description="ANK" evidence="18">
    <location>
        <begin position="181"/>
        <end position="213"/>
    </location>
</feature>
<feature type="transmembrane region" description="Helical" evidence="20">
    <location>
        <begin position="484"/>
        <end position="502"/>
    </location>
</feature>
<evidence type="ECO:0000256" key="11">
    <source>
        <dbReference type="ARBA" id="ARBA00022837"/>
    </source>
</evidence>
<feature type="transmembrane region" description="Helical" evidence="20">
    <location>
        <begin position="591"/>
        <end position="611"/>
    </location>
</feature>
<keyword evidence="3" id="KW-0813">Transport</keyword>
<dbReference type="InterPro" id="IPR005821">
    <property type="entry name" value="Ion_trans_dom"/>
</dbReference>
<feature type="transmembrane region" description="Helical" evidence="20">
    <location>
        <begin position="618"/>
        <end position="637"/>
    </location>
</feature>
<feature type="transmembrane region" description="Helical" evidence="20">
    <location>
        <begin position="410"/>
        <end position="430"/>
    </location>
</feature>
<dbReference type="PANTHER" id="PTHR10582:SF28">
    <property type="entry name" value="NANCHUNG, ISOFORM B"/>
    <property type="match status" value="1"/>
</dbReference>
<evidence type="ECO:0000256" key="15">
    <source>
        <dbReference type="ARBA" id="ARBA00023136"/>
    </source>
</evidence>
<keyword evidence="12 20" id="KW-1133">Transmembrane helix</keyword>
<evidence type="ECO:0000256" key="7">
    <source>
        <dbReference type="ARBA" id="ARBA00022568"/>
    </source>
</evidence>
<feature type="transmembrane region" description="Helical" evidence="20">
    <location>
        <begin position="657"/>
        <end position="679"/>
    </location>
</feature>